<dbReference type="EMBL" id="MRTF01000005">
    <property type="protein sequence ID" value="OME92229.1"/>
    <property type="molecule type" value="Genomic_DNA"/>
</dbReference>
<protein>
    <submittedName>
        <fullName evidence="1">Uncharacterized protein</fullName>
    </submittedName>
</protein>
<organism evidence="1 2">
    <name type="scientific">Paenibacillus lautus</name>
    <name type="common">Bacillus lautus</name>
    <dbReference type="NCBI Taxonomy" id="1401"/>
    <lineage>
        <taxon>Bacteria</taxon>
        <taxon>Bacillati</taxon>
        <taxon>Bacillota</taxon>
        <taxon>Bacilli</taxon>
        <taxon>Bacillales</taxon>
        <taxon>Paenibacillaceae</taxon>
        <taxon>Paenibacillus</taxon>
    </lineage>
</organism>
<accession>A0A1R1B110</accession>
<sequence length="59" mass="7133">MKLRYSEQEKSIDLKISEKEQKAEDLLHAKIDNYGFHRIERHEGNIGLIYEVRRLLSYQ</sequence>
<dbReference type="Proteomes" id="UP000187074">
    <property type="component" value="Unassembled WGS sequence"/>
</dbReference>
<name>A0A1R1B110_PAELA</name>
<gene>
    <name evidence="1" type="ORF">BK123_16610</name>
</gene>
<comment type="caution">
    <text evidence="1">The sequence shown here is derived from an EMBL/GenBank/DDBJ whole genome shotgun (WGS) entry which is preliminary data.</text>
</comment>
<proteinExistence type="predicted"/>
<dbReference type="STRING" id="1401.BK123_16610"/>
<evidence type="ECO:0000313" key="2">
    <source>
        <dbReference type="Proteomes" id="UP000187074"/>
    </source>
</evidence>
<dbReference type="AlphaFoldDB" id="A0A1R1B110"/>
<evidence type="ECO:0000313" key="1">
    <source>
        <dbReference type="EMBL" id="OME92229.1"/>
    </source>
</evidence>
<reference evidence="1 2" key="1">
    <citation type="submission" date="2016-11" db="EMBL/GenBank/DDBJ databases">
        <title>Paenibacillus species isolates.</title>
        <authorList>
            <person name="Beno S.M."/>
        </authorList>
    </citation>
    <scope>NUCLEOTIDE SEQUENCE [LARGE SCALE GENOMIC DNA]</scope>
    <source>
        <strain evidence="1 2">FSL F4-0100</strain>
    </source>
</reference>